<dbReference type="Proteomes" id="UP000326924">
    <property type="component" value="Unassembled WGS sequence"/>
</dbReference>
<keyword evidence="4" id="KW-1185">Reference proteome</keyword>
<accession>A0A5J5EU65</accession>
<evidence type="ECO:0000313" key="3">
    <source>
        <dbReference type="EMBL" id="KAA8902651.1"/>
    </source>
</evidence>
<dbReference type="EMBL" id="VXIS01000129">
    <property type="protein sequence ID" value="KAA8902651.1"/>
    <property type="molecule type" value="Genomic_DNA"/>
</dbReference>
<name>A0A5J5EU65_9PEZI</name>
<protein>
    <submittedName>
        <fullName evidence="3">Uncharacterized protein</fullName>
    </submittedName>
</protein>
<reference evidence="3 4" key="1">
    <citation type="submission" date="2019-09" db="EMBL/GenBank/DDBJ databases">
        <title>Draft genome of the ectomycorrhizal ascomycete Sphaerosporella brunnea.</title>
        <authorList>
            <consortium name="DOE Joint Genome Institute"/>
            <person name="Benucci G.M."/>
            <person name="Marozzi G."/>
            <person name="Antonielli L."/>
            <person name="Sanchez S."/>
            <person name="Marco P."/>
            <person name="Wang X."/>
            <person name="Falini L.B."/>
            <person name="Barry K."/>
            <person name="Haridas S."/>
            <person name="Lipzen A."/>
            <person name="Labutti K."/>
            <person name="Grigoriev I.V."/>
            <person name="Murat C."/>
            <person name="Martin F."/>
            <person name="Albertini E."/>
            <person name="Donnini D."/>
            <person name="Bonito G."/>
        </authorList>
    </citation>
    <scope>NUCLEOTIDE SEQUENCE [LARGE SCALE GENOMIC DNA]</scope>
    <source>
        <strain evidence="3 4">Sb_GMNB300</strain>
    </source>
</reference>
<comment type="caution">
    <text evidence="3">The sequence shown here is derived from an EMBL/GenBank/DDBJ whole genome shotgun (WGS) entry which is preliminary data.</text>
</comment>
<evidence type="ECO:0000256" key="1">
    <source>
        <dbReference type="SAM" id="Coils"/>
    </source>
</evidence>
<feature type="compositionally biased region" description="Polar residues" evidence="2">
    <location>
        <begin position="18"/>
        <end position="65"/>
    </location>
</feature>
<organism evidence="3 4">
    <name type="scientific">Sphaerosporella brunnea</name>
    <dbReference type="NCBI Taxonomy" id="1250544"/>
    <lineage>
        <taxon>Eukaryota</taxon>
        <taxon>Fungi</taxon>
        <taxon>Dikarya</taxon>
        <taxon>Ascomycota</taxon>
        <taxon>Pezizomycotina</taxon>
        <taxon>Pezizomycetes</taxon>
        <taxon>Pezizales</taxon>
        <taxon>Pyronemataceae</taxon>
        <taxon>Sphaerosporella</taxon>
    </lineage>
</organism>
<dbReference type="AlphaFoldDB" id="A0A5J5EU65"/>
<feature type="coiled-coil region" evidence="1">
    <location>
        <begin position="297"/>
        <end position="324"/>
    </location>
</feature>
<gene>
    <name evidence="3" type="ORF">FN846DRAFT_891430</name>
</gene>
<sequence length="327" mass="36382">MSNGGQLQLLREAGRGVDTTSSEPSSLRDTPSSSHRLSPSLIDTTSSEPSSFLDTPTSSHLLSPSQRLHRLTTDLAFLPTSNNNTPKGAYKHALQMAMLALIIRREHLAPPRGNSKPRILLADLAMSRGWMPDEHPRSPTHHPAHWAWALVALSNDVELSVLWPGLFVGPNQVVEGLRLYVIMTQLISVGFAAINKRRRRPMFVPRPVPGQVALVVPGAPVQPLQQVVAQPVVAQPVQAIHNQQVILMQGLNTRYNRQTGLHRNQFQIAVNPRDLTTRQELIRDDQRLIIEHQDADANIQDRRHEEIKAELKKINAKVAALARQKAN</sequence>
<keyword evidence="1" id="KW-0175">Coiled coil</keyword>
<proteinExistence type="predicted"/>
<feature type="region of interest" description="Disordered" evidence="2">
    <location>
        <begin position="11"/>
        <end position="65"/>
    </location>
</feature>
<evidence type="ECO:0000313" key="4">
    <source>
        <dbReference type="Proteomes" id="UP000326924"/>
    </source>
</evidence>
<evidence type="ECO:0000256" key="2">
    <source>
        <dbReference type="SAM" id="MobiDB-lite"/>
    </source>
</evidence>
<dbReference type="InParanoid" id="A0A5J5EU65"/>